<dbReference type="SUPFAM" id="SSF160544">
    <property type="entry name" value="EscU C-terminal domain-like"/>
    <property type="match status" value="1"/>
</dbReference>
<dbReference type="InterPro" id="IPR029025">
    <property type="entry name" value="T3SS_substrate_exporter_C"/>
</dbReference>
<gene>
    <name evidence="1" type="ORF">JOC48_002307</name>
</gene>
<keyword evidence="2" id="KW-1185">Reference proteome</keyword>
<dbReference type="RefSeq" id="WP_204499731.1">
    <property type="nucleotide sequence ID" value="NZ_JAFBDR010000011.1"/>
</dbReference>
<dbReference type="Gene3D" id="3.40.1690.10">
    <property type="entry name" value="secretion proteins EscU"/>
    <property type="match status" value="1"/>
</dbReference>
<accession>A0ABS2N0Y8</accession>
<dbReference type="PANTHER" id="PTHR30531">
    <property type="entry name" value="FLAGELLAR BIOSYNTHETIC PROTEIN FLHB"/>
    <property type="match status" value="1"/>
</dbReference>
<dbReference type="EMBL" id="JAFBDR010000011">
    <property type="protein sequence ID" value="MBM7571806.1"/>
    <property type="molecule type" value="Genomic_DNA"/>
</dbReference>
<dbReference type="Pfam" id="PF01312">
    <property type="entry name" value="Bac_export_2"/>
    <property type="match status" value="1"/>
</dbReference>
<dbReference type="PANTHER" id="PTHR30531:SF12">
    <property type="entry name" value="FLAGELLAR BIOSYNTHETIC PROTEIN FLHB"/>
    <property type="match status" value="1"/>
</dbReference>
<dbReference type="InterPro" id="IPR006135">
    <property type="entry name" value="T3SS_substrate_exporter"/>
</dbReference>
<organism evidence="1 2">
    <name type="scientific">Aquibacillus albus</name>
    <dbReference type="NCBI Taxonomy" id="1168171"/>
    <lineage>
        <taxon>Bacteria</taxon>
        <taxon>Bacillati</taxon>
        <taxon>Bacillota</taxon>
        <taxon>Bacilli</taxon>
        <taxon>Bacillales</taxon>
        <taxon>Bacillaceae</taxon>
        <taxon>Aquibacillus</taxon>
    </lineage>
</organism>
<sequence>MSHESKKKAVALKYDQKQDASPKVMANGKGFVADNIINQALENNVPIQEDSTLVELLSQLNIKENIPEELYQAVAEVFAYIYQTDKQFEGRNK</sequence>
<comment type="caution">
    <text evidence="1">The sequence shown here is derived from an EMBL/GenBank/DDBJ whole genome shotgun (WGS) entry which is preliminary data.</text>
</comment>
<dbReference type="Proteomes" id="UP001296943">
    <property type="component" value="Unassembled WGS sequence"/>
</dbReference>
<reference evidence="1 2" key="1">
    <citation type="submission" date="2021-01" db="EMBL/GenBank/DDBJ databases">
        <title>Genomic Encyclopedia of Type Strains, Phase IV (KMG-IV): sequencing the most valuable type-strain genomes for metagenomic binning, comparative biology and taxonomic classification.</title>
        <authorList>
            <person name="Goeker M."/>
        </authorList>
    </citation>
    <scope>NUCLEOTIDE SEQUENCE [LARGE SCALE GENOMIC DNA]</scope>
    <source>
        <strain evidence="1 2">DSM 23711</strain>
    </source>
</reference>
<evidence type="ECO:0000313" key="1">
    <source>
        <dbReference type="EMBL" id="MBM7571806.1"/>
    </source>
</evidence>
<proteinExistence type="predicted"/>
<keyword evidence="1" id="KW-0969">Cilium</keyword>
<keyword evidence="1" id="KW-0966">Cell projection</keyword>
<evidence type="ECO:0000313" key="2">
    <source>
        <dbReference type="Proteomes" id="UP001296943"/>
    </source>
</evidence>
<keyword evidence="1" id="KW-0282">Flagellum</keyword>
<name>A0ABS2N0Y8_9BACI</name>
<protein>
    <submittedName>
        <fullName evidence="1">Flagellar biosynthesis protein</fullName>
    </submittedName>
</protein>